<reference evidence="2" key="1">
    <citation type="journal article" date="2015" name="Nature">
        <title>Complex archaea that bridge the gap between prokaryotes and eukaryotes.</title>
        <authorList>
            <person name="Spang A."/>
            <person name="Saw J.H."/>
            <person name="Jorgensen S.L."/>
            <person name="Zaremba-Niedzwiedzka K."/>
            <person name="Martijn J."/>
            <person name="Lind A.E."/>
            <person name="van Eijk R."/>
            <person name="Schleper C."/>
            <person name="Guy L."/>
            <person name="Ettema T.J."/>
        </authorList>
    </citation>
    <scope>NUCLEOTIDE SEQUENCE</scope>
</reference>
<protein>
    <submittedName>
        <fullName evidence="2">Uncharacterized protein</fullName>
    </submittedName>
</protein>
<evidence type="ECO:0000313" key="2">
    <source>
        <dbReference type="EMBL" id="KKN90066.1"/>
    </source>
</evidence>
<gene>
    <name evidence="2" type="ORF">LCGC14_0231790</name>
</gene>
<feature type="transmembrane region" description="Helical" evidence="1">
    <location>
        <begin position="34"/>
        <end position="55"/>
    </location>
</feature>
<dbReference type="AlphaFoldDB" id="A0A0F9WUN2"/>
<accession>A0A0F9WUN2</accession>
<name>A0A0F9WUN2_9ZZZZ</name>
<sequence>MRTGILIYLTIGIVLAWFGVPRMSIKLLKKRGKIVSYVTVLVFVLLYPYFFYILLKSGDWKKYVDHR</sequence>
<evidence type="ECO:0000256" key="1">
    <source>
        <dbReference type="SAM" id="Phobius"/>
    </source>
</evidence>
<keyword evidence="1" id="KW-0472">Membrane</keyword>
<comment type="caution">
    <text evidence="2">The sequence shown here is derived from an EMBL/GenBank/DDBJ whole genome shotgun (WGS) entry which is preliminary data.</text>
</comment>
<keyword evidence="1" id="KW-1133">Transmembrane helix</keyword>
<dbReference type="EMBL" id="LAZR01000113">
    <property type="protein sequence ID" value="KKN90066.1"/>
    <property type="molecule type" value="Genomic_DNA"/>
</dbReference>
<organism evidence="2">
    <name type="scientific">marine sediment metagenome</name>
    <dbReference type="NCBI Taxonomy" id="412755"/>
    <lineage>
        <taxon>unclassified sequences</taxon>
        <taxon>metagenomes</taxon>
        <taxon>ecological metagenomes</taxon>
    </lineage>
</organism>
<feature type="transmembrane region" description="Helical" evidence="1">
    <location>
        <begin position="6"/>
        <end position="25"/>
    </location>
</feature>
<keyword evidence="1" id="KW-0812">Transmembrane</keyword>
<proteinExistence type="predicted"/>